<dbReference type="EMBL" id="JACGWK010000010">
    <property type="protein sequence ID" value="KAL0331554.1"/>
    <property type="molecule type" value="Genomic_DNA"/>
</dbReference>
<dbReference type="PANTHER" id="PTHR24559">
    <property type="entry name" value="TRANSPOSON TY3-I GAG-POL POLYPROTEIN"/>
    <property type="match status" value="1"/>
</dbReference>
<dbReference type="Gene3D" id="3.10.10.10">
    <property type="entry name" value="HIV Type 1 Reverse Transcriptase, subunit A, domain 1"/>
    <property type="match status" value="2"/>
</dbReference>
<gene>
    <name evidence="1" type="ORF">Sangu_1700900</name>
</gene>
<dbReference type="PANTHER" id="PTHR24559:SF449">
    <property type="entry name" value="RNA-DIRECTED DNA POLYMERASE"/>
    <property type="match status" value="1"/>
</dbReference>
<name>A0AAW2MLA1_9LAMI</name>
<dbReference type="InterPro" id="IPR053134">
    <property type="entry name" value="RNA-dir_DNA_polymerase"/>
</dbReference>
<dbReference type="InterPro" id="IPR043502">
    <property type="entry name" value="DNA/RNA_pol_sf"/>
</dbReference>
<proteinExistence type="predicted"/>
<accession>A0AAW2MLA1</accession>
<dbReference type="AlphaFoldDB" id="A0AAW2MLA1"/>
<protein>
    <submittedName>
        <fullName evidence="1">Uncharacterized protein</fullName>
    </submittedName>
</protein>
<reference evidence="1" key="2">
    <citation type="journal article" date="2024" name="Plant">
        <title>Genomic evolution and insights into agronomic trait innovations of Sesamum species.</title>
        <authorList>
            <person name="Miao H."/>
            <person name="Wang L."/>
            <person name="Qu L."/>
            <person name="Liu H."/>
            <person name="Sun Y."/>
            <person name="Le M."/>
            <person name="Wang Q."/>
            <person name="Wei S."/>
            <person name="Zheng Y."/>
            <person name="Lin W."/>
            <person name="Duan Y."/>
            <person name="Cao H."/>
            <person name="Xiong S."/>
            <person name="Wang X."/>
            <person name="Wei L."/>
            <person name="Li C."/>
            <person name="Ma Q."/>
            <person name="Ju M."/>
            <person name="Zhao R."/>
            <person name="Li G."/>
            <person name="Mu C."/>
            <person name="Tian Q."/>
            <person name="Mei H."/>
            <person name="Zhang T."/>
            <person name="Gao T."/>
            <person name="Zhang H."/>
        </authorList>
    </citation>
    <scope>NUCLEOTIDE SEQUENCE</scope>
    <source>
        <strain evidence="1">G01</strain>
    </source>
</reference>
<dbReference type="SUPFAM" id="SSF56672">
    <property type="entry name" value="DNA/RNA polymerases"/>
    <property type="match status" value="1"/>
</dbReference>
<reference evidence="1" key="1">
    <citation type="submission" date="2020-06" db="EMBL/GenBank/DDBJ databases">
        <authorList>
            <person name="Li T."/>
            <person name="Hu X."/>
            <person name="Zhang T."/>
            <person name="Song X."/>
            <person name="Zhang H."/>
            <person name="Dai N."/>
            <person name="Sheng W."/>
            <person name="Hou X."/>
            <person name="Wei L."/>
        </authorList>
    </citation>
    <scope>NUCLEOTIDE SEQUENCE</scope>
    <source>
        <strain evidence="1">G01</strain>
        <tissue evidence="1">Leaf</tissue>
    </source>
</reference>
<organism evidence="1">
    <name type="scientific">Sesamum angustifolium</name>
    <dbReference type="NCBI Taxonomy" id="2727405"/>
    <lineage>
        <taxon>Eukaryota</taxon>
        <taxon>Viridiplantae</taxon>
        <taxon>Streptophyta</taxon>
        <taxon>Embryophyta</taxon>
        <taxon>Tracheophyta</taxon>
        <taxon>Spermatophyta</taxon>
        <taxon>Magnoliopsida</taxon>
        <taxon>eudicotyledons</taxon>
        <taxon>Gunneridae</taxon>
        <taxon>Pentapetalae</taxon>
        <taxon>asterids</taxon>
        <taxon>lamiids</taxon>
        <taxon>Lamiales</taxon>
        <taxon>Pedaliaceae</taxon>
        <taxon>Sesamum</taxon>
    </lineage>
</organism>
<comment type="caution">
    <text evidence="1">The sequence shown here is derived from an EMBL/GenBank/DDBJ whole genome shotgun (WGS) entry which is preliminary data.</text>
</comment>
<sequence>MAIISSKLSKEHDERLVTLLREHHTAIGWTFANIKGISPAMCMHRIFLEDNTKPSREPQIRLNPTLKEVVMKEILKLLDAGYYQIAIAQEDQEKTTFTCPFGTFTFRRMPSGLSNALGVRLMNP</sequence>
<evidence type="ECO:0000313" key="1">
    <source>
        <dbReference type="EMBL" id="KAL0331554.1"/>
    </source>
</evidence>